<protein>
    <submittedName>
        <fullName evidence="1">Uncharacterized protein</fullName>
    </submittedName>
</protein>
<evidence type="ECO:0000313" key="1">
    <source>
        <dbReference type="EMBL" id="GGC25441.1"/>
    </source>
</evidence>
<organism evidence="1 2">
    <name type="scientific">Belliella aquatica</name>
    <dbReference type="NCBI Taxonomy" id="1323734"/>
    <lineage>
        <taxon>Bacteria</taxon>
        <taxon>Pseudomonadati</taxon>
        <taxon>Bacteroidota</taxon>
        <taxon>Cytophagia</taxon>
        <taxon>Cytophagales</taxon>
        <taxon>Cyclobacteriaceae</taxon>
        <taxon>Belliella</taxon>
    </lineage>
</organism>
<proteinExistence type="predicted"/>
<dbReference type="PANTHER" id="PTHR39767:SF2">
    <property type="entry name" value="CHROMOSOME UNDETERMINED SCAFFOLD_1, WHOLE GENOME SHOTGUN SEQUENCE"/>
    <property type="match status" value="1"/>
</dbReference>
<accession>A0ABQ1LQA7</accession>
<comment type="caution">
    <text evidence="1">The sequence shown here is derived from an EMBL/GenBank/DDBJ whole genome shotgun (WGS) entry which is preliminary data.</text>
</comment>
<dbReference type="EMBL" id="BMFD01000001">
    <property type="protein sequence ID" value="GGC25441.1"/>
    <property type="molecule type" value="Genomic_DNA"/>
</dbReference>
<dbReference type="PANTHER" id="PTHR39767">
    <property type="entry name" value="CALCIUM/CALMODULIN-BINDING MEMBRANE PROTEIN PCM4-RELATED"/>
    <property type="match status" value="1"/>
</dbReference>
<gene>
    <name evidence="1" type="ORF">GCM10010993_00630</name>
</gene>
<evidence type="ECO:0000313" key="2">
    <source>
        <dbReference type="Proteomes" id="UP000635885"/>
    </source>
</evidence>
<dbReference type="PROSITE" id="PS51257">
    <property type="entry name" value="PROKAR_LIPOPROTEIN"/>
    <property type="match status" value="1"/>
</dbReference>
<dbReference type="Proteomes" id="UP000635885">
    <property type="component" value="Unassembled WGS sequence"/>
</dbReference>
<name>A0ABQ1LQA7_9BACT</name>
<sequence length="221" mass="25532">MRVNYKKPFLNYFFGFIILISAGACQDELLGEEKIYSNNFNQLDLRNFNNSRLFVFENDTIMGFYHNEEVWVKLYDIPPHSALKITIEVLAHDSWDGNLDDGVSGPDYWYFKLDDEEVYRTTFSNSVCVSTYCLRQSYPEQFFKQNFPKEGAVQTNLPGLCSTAGVPNNTTRYSITKTFRHFQDSVKITMGDELMQTNAFSPLCDESWSVSKIEVSAMTVR</sequence>
<reference evidence="2" key="1">
    <citation type="journal article" date="2019" name="Int. J. Syst. Evol. Microbiol.">
        <title>The Global Catalogue of Microorganisms (GCM) 10K type strain sequencing project: providing services to taxonomists for standard genome sequencing and annotation.</title>
        <authorList>
            <consortium name="The Broad Institute Genomics Platform"/>
            <consortium name="The Broad Institute Genome Sequencing Center for Infectious Disease"/>
            <person name="Wu L."/>
            <person name="Ma J."/>
        </authorList>
    </citation>
    <scope>NUCLEOTIDE SEQUENCE [LARGE SCALE GENOMIC DNA]</scope>
    <source>
        <strain evidence="2">CGMCC 1.12479</strain>
    </source>
</reference>
<keyword evidence="2" id="KW-1185">Reference proteome</keyword>
<dbReference type="RefSeq" id="WP_188438442.1">
    <property type="nucleotide sequence ID" value="NZ_BMFD01000001.1"/>
</dbReference>